<sequence>MGSVLSARTGYTHVNTTDSEEFFDEKTSAKCCESCGKSDSIEKSTASSVPVNVLNYDAFRHTDPPEFPSGDEVAIDSEDGTGFQRSDSMNDKYIEQSWEQMCSDMLCSLALTPSMSAWYAELVNDLLTSALETAENVQKVNFVQCSFPCVQKEQPKLKVLRWDGMKYGEFELIWTPSSWWIAASLQASLGCQLIVTLRSLSIRGIVRTALSYDCSALRFSFCSMPKLTMKASSQIVVGSVPLPVQDWTERLIIRKIHEIVRRYLVESERVIILRRPYNLSLTDEDFVAAEKAAMRAVSITNAKTTK</sequence>
<evidence type="ECO:0008006" key="2">
    <source>
        <dbReference type="Google" id="ProtNLM"/>
    </source>
</evidence>
<organism evidence="1">
    <name type="scientific">Timspurckia oligopyrenoides</name>
    <dbReference type="NCBI Taxonomy" id="708627"/>
    <lineage>
        <taxon>Eukaryota</taxon>
        <taxon>Rhodophyta</taxon>
        <taxon>Bangiophyceae</taxon>
        <taxon>Porphyridiales</taxon>
        <taxon>Porphyridiaceae</taxon>
        <taxon>Timspurckia</taxon>
    </lineage>
</organism>
<accession>A0A7S0ZL89</accession>
<evidence type="ECO:0000313" key="1">
    <source>
        <dbReference type="EMBL" id="CAD8825317.1"/>
    </source>
</evidence>
<dbReference type="EMBL" id="HBFP01013444">
    <property type="protein sequence ID" value="CAD8825317.1"/>
    <property type="molecule type" value="Transcribed_RNA"/>
</dbReference>
<reference evidence="1" key="1">
    <citation type="submission" date="2021-01" db="EMBL/GenBank/DDBJ databases">
        <authorList>
            <person name="Corre E."/>
            <person name="Pelletier E."/>
            <person name="Niang G."/>
            <person name="Scheremetjew M."/>
            <person name="Finn R."/>
            <person name="Kale V."/>
            <person name="Holt S."/>
            <person name="Cochrane G."/>
            <person name="Meng A."/>
            <person name="Brown T."/>
            <person name="Cohen L."/>
        </authorList>
    </citation>
    <scope>NUCLEOTIDE SEQUENCE</scope>
    <source>
        <strain evidence="1">CCMP3278</strain>
    </source>
</reference>
<dbReference type="AlphaFoldDB" id="A0A7S0ZL89"/>
<name>A0A7S0ZL89_9RHOD</name>
<protein>
    <recommendedName>
        <fullName evidence="2">SMP-LTD domain-containing protein</fullName>
    </recommendedName>
</protein>
<gene>
    <name evidence="1" type="ORF">TOLI1172_LOCUS9716</name>
</gene>
<proteinExistence type="predicted"/>